<proteinExistence type="predicted"/>
<gene>
    <name evidence="1" type="ORF">CEXT_192291</name>
</gene>
<reference evidence="1 2" key="1">
    <citation type="submission" date="2021-06" db="EMBL/GenBank/DDBJ databases">
        <title>Caerostris extrusa draft genome.</title>
        <authorList>
            <person name="Kono N."/>
            <person name="Arakawa K."/>
        </authorList>
    </citation>
    <scope>NUCLEOTIDE SEQUENCE [LARGE SCALE GENOMIC DNA]</scope>
</reference>
<protein>
    <submittedName>
        <fullName evidence="1">Uncharacterized protein</fullName>
    </submittedName>
</protein>
<keyword evidence="2" id="KW-1185">Reference proteome</keyword>
<name>A0AAV4TWU2_CAEEX</name>
<sequence length="87" mass="10183">MRADRDPKMQIGKRQRAALIFLMTRNPFSSLPKDVSMAIDNAFLFESSSFVFLLNGEIFRERQKVLKMVLVLIKNNRNPLFEGNEEY</sequence>
<dbReference type="Proteomes" id="UP001054945">
    <property type="component" value="Unassembled WGS sequence"/>
</dbReference>
<accession>A0AAV4TWU2</accession>
<dbReference type="AlphaFoldDB" id="A0AAV4TWU2"/>
<comment type="caution">
    <text evidence="1">The sequence shown here is derived from an EMBL/GenBank/DDBJ whole genome shotgun (WGS) entry which is preliminary data.</text>
</comment>
<organism evidence="1 2">
    <name type="scientific">Caerostris extrusa</name>
    <name type="common">Bark spider</name>
    <name type="synonym">Caerostris bankana</name>
    <dbReference type="NCBI Taxonomy" id="172846"/>
    <lineage>
        <taxon>Eukaryota</taxon>
        <taxon>Metazoa</taxon>
        <taxon>Ecdysozoa</taxon>
        <taxon>Arthropoda</taxon>
        <taxon>Chelicerata</taxon>
        <taxon>Arachnida</taxon>
        <taxon>Araneae</taxon>
        <taxon>Araneomorphae</taxon>
        <taxon>Entelegynae</taxon>
        <taxon>Araneoidea</taxon>
        <taxon>Araneidae</taxon>
        <taxon>Caerostris</taxon>
    </lineage>
</organism>
<evidence type="ECO:0000313" key="1">
    <source>
        <dbReference type="EMBL" id="GIY49430.1"/>
    </source>
</evidence>
<dbReference type="EMBL" id="BPLR01011833">
    <property type="protein sequence ID" value="GIY49430.1"/>
    <property type="molecule type" value="Genomic_DNA"/>
</dbReference>
<evidence type="ECO:0000313" key="2">
    <source>
        <dbReference type="Proteomes" id="UP001054945"/>
    </source>
</evidence>